<dbReference type="OrthoDB" id="9810636at2"/>
<dbReference type="SUPFAM" id="SSF53807">
    <property type="entry name" value="Helical backbone' metal receptor"/>
    <property type="match status" value="1"/>
</dbReference>
<protein>
    <submittedName>
        <fullName evidence="8">Molybdenum ABC transporter substrate-binding protein</fullName>
    </submittedName>
</protein>
<evidence type="ECO:0000256" key="6">
    <source>
        <dbReference type="SAM" id="MobiDB-lite"/>
    </source>
</evidence>
<comment type="subcellular location">
    <subcellularLocation>
        <location evidence="1">Cell envelope</location>
    </subcellularLocation>
</comment>
<feature type="signal peptide" evidence="7">
    <location>
        <begin position="1"/>
        <end position="21"/>
    </location>
</feature>
<dbReference type="GeneID" id="80452533"/>
<dbReference type="Pfam" id="PF01297">
    <property type="entry name" value="ZnuA"/>
    <property type="match status" value="1"/>
</dbReference>
<comment type="similarity">
    <text evidence="5">Belongs to the bacterial solute-binding protein 9 family.</text>
</comment>
<keyword evidence="3" id="KW-0479">Metal-binding</keyword>
<dbReference type="RefSeq" id="WP_096382812.1">
    <property type="nucleotide sequence ID" value="NZ_AP017457.1"/>
</dbReference>
<evidence type="ECO:0000313" key="9">
    <source>
        <dbReference type="Proteomes" id="UP000243847"/>
    </source>
</evidence>
<dbReference type="AlphaFoldDB" id="A0A173LYD2"/>
<dbReference type="GO" id="GO:0046872">
    <property type="term" value="F:metal ion binding"/>
    <property type="evidence" value="ECO:0007669"/>
    <property type="project" value="UniProtKB-KW"/>
</dbReference>
<accession>A0A173LYD2</accession>
<dbReference type="GO" id="GO:0007155">
    <property type="term" value="P:cell adhesion"/>
    <property type="evidence" value="ECO:0007669"/>
    <property type="project" value="InterPro"/>
</dbReference>
<feature type="chain" id="PRO_5008008944" evidence="7">
    <location>
        <begin position="22"/>
        <end position="330"/>
    </location>
</feature>
<dbReference type="InterPro" id="IPR050492">
    <property type="entry name" value="Bact_metal-bind_prot9"/>
</dbReference>
<dbReference type="GO" id="GO:0030313">
    <property type="term" value="C:cell envelope"/>
    <property type="evidence" value="ECO:0007669"/>
    <property type="project" value="UniProtKB-SubCell"/>
</dbReference>
<evidence type="ECO:0000256" key="2">
    <source>
        <dbReference type="ARBA" id="ARBA00022448"/>
    </source>
</evidence>
<dbReference type="KEGG" id="amin:AUMI_113410"/>
<organism evidence="8 9">
    <name type="scientific">Aurantimicrobium minutum</name>
    <dbReference type="NCBI Taxonomy" id="708131"/>
    <lineage>
        <taxon>Bacteria</taxon>
        <taxon>Bacillati</taxon>
        <taxon>Actinomycetota</taxon>
        <taxon>Actinomycetes</taxon>
        <taxon>Micrococcales</taxon>
        <taxon>Microbacteriaceae</taxon>
        <taxon>Aurantimicrobium</taxon>
    </lineage>
</organism>
<evidence type="ECO:0000256" key="1">
    <source>
        <dbReference type="ARBA" id="ARBA00004196"/>
    </source>
</evidence>
<dbReference type="PANTHER" id="PTHR42953">
    <property type="entry name" value="HIGH-AFFINITY ZINC UPTAKE SYSTEM PROTEIN ZNUA-RELATED"/>
    <property type="match status" value="1"/>
</dbReference>
<dbReference type="PRINTS" id="PR00690">
    <property type="entry name" value="ADHESNFAMILY"/>
</dbReference>
<sequence length="330" mass="34554">MKKVAALIALALGALSLSACSAPTENTDGLSIVATTTQVTEFTSTIVGSEGTVTGLIQPNQSAHSFDPSAKQLLQLSQADAVVMNGADLEPWLQDALDAANFQGEIIDASTGIELLAAGESEEDHAGHAEDEHNHGEGDPHVWTSPANAEVMVSNIAAGLTALPEVTDQMKASFEANATAYNQQLTILDEWIVANFAQVPEAQRLLVTNHDAFTYFVDAYGITFLGSIIPSFDDNAEPSAAELDALIALIKESGATAVFSESSISPKLAETIGTEAGVKVYSGEDALYSDSLGVAGSEGETYIKATIHNVTKLMEAWGYPVLPVPAELTS</sequence>
<dbReference type="InterPro" id="IPR006127">
    <property type="entry name" value="ZnuA-like"/>
</dbReference>
<dbReference type="EMBL" id="AP017457">
    <property type="protein sequence ID" value="BAU99883.1"/>
    <property type="molecule type" value="Genomic_DNA"/>
</dbReference>
<evidence type="ECO:0000256" key="3">
    <source>
        <dbReference type="ARBA" id="ARBA00022723"/>
    </source>
</evidence>
<evidence type="ECO:0000256" key="5">
    <source>
        <dbReference type="RuleBase" id="RU003512"/>
    </source>
</evidence>
<dbReference type="PANTHER" id="PTHR42953:SF1">
    <property type="entry name" value="METAL-BINDING PROTEIN HI_0362-RELATED"/>
    <property type="match status" value="1"/>
</dbReference>
<reference evidence="8 9" key="1">
    <citation type="journal article" date="2016" name="Genome Announc.">
        <title>Complete Genome Sequence of Aurantimicrobium minutum Type Strain KNCT, a Planktonic Ultramicrobacterium Isolated from River Water.</title>
        <authorList>
            <person name="Nakai R."/>
            <person name="Fujisawa T."/>
            <person name="Nakamura Y."/>
            <person name="Nishide H."/>
            <person name="Uchiyama I."/>
            <person name="Baba T."/>
            <person name="Toyoda A."/>
            <person name="Fujiyama A."/>
            <person name="Naganuma T."/>
            <person name="Niki H."/>
        </authorList>
    </citation>
    <scope>NUCLEOTIDE SEQUENCE [LARGE SCALE GENOMIC DNA]</scope>
    <source>
        <strain evidence="8 9">KNC</strain>
    </source>
</reference>
<dbReference type="Proteomes" id="UP000243847">
    <property type="component" value="Chromosome sequence1"/>
</dbReference>
<evidence type="ECO:0000313" key="8">
    <source>
        <dbReference type="EMBL" id="BAU99883.1"/>
    </source>
</evidence>
<dbReference type="PROSITE" id="PS51257">
    <property type="entry name" value="PROKAR_LIPOPROTEIN"/>
    <property type="match status" value="1"/>
</dbReference>
<gene>
    <name evidence="8" type="ORF">AUMI_113410</name>
</gene>
<proteinExistence type="inferred from homology"/>
<feature type="region of interest" description="Disordered" evidence="6">
    <location>
        <begin position="121"/>
        <end position="140"/>
    </location>
</feature>
<evidence type="ECO:0000256" key="4">
    <source>
        <dbReference type="ARBA" id="ARBA00022729"/>
    </source>
</evidence>
<dbReference type="Gene3D" id="3.40.50.1980">
    <property type="entry name" value="Nitrogenase molybdenum iron protein domain"/>
    <property type="match status" value="2"/>
</dbReference>
<keyword evidence="2 5" id="KW-0813">Transport</keyword>
<keyword evidence="4 7" id="KW-0732">Signal</keyword>
<dbReference type="PRINTS" id="PR00691">
    <property type="entry name" value="ADHESINB"/>
</dbReference>
<dbReference type="GO" id="GO:0030001">
    <property type="term" value="P:metal ion transport"/>
    <property type="evidence" value="ECO:0007669"/>
    <property type="project" value="InterPro"/>
</dbReference>
<feature type="compositionally biased region" description="Basic and acidic residues" evidence="6">
    <location>
        <begin position="124"/>
        <end position="140"/>
    </location>
</feature>
<dbReference type="InterPro" id="IPR006128">
    <property type="entry name" value="Lipoprotein_PsaA-like"/>
</dbReference>
<name>A0A173LYD2_9MICO</name>
<dbReference type="InterPro" id="IPR006129">
    <property type="entry name" value="AdhesinB"/>
</dbReference>
<evidence type="ECO:0000256" key="7">
    <source>
        <dbReference type="SAM" id="SignalP"/>
    </source>
</evidence>